<keyword evidence="4 11" id="KW-0812">Transmembrane</keyword>
<dbReference type="GO" id="GO:0005319">
    <property type="term" value="F:lipid transporter activity"/>
    <property type="evidence" value="ECO:0007669"/>
    <property type="project" value="TreeGrafter"/>
</dbReference>
<dbReference type="Pfam" id="PF12698">
    <property type="entry name" value="ABC2_membrane_3"/>
    <property type="match status" value="1"/>
</dbReference>
<keyword evidence="8 11" id="KW-1133">Transmembrane helix</keyword>
<reference evidence="13" key="2">
    <citation type="submission" date="2023-06" db="EMBL/GenBank/DDBJ databases">
        <authorList>
            <consortium name="Lawrence Berkeley National Laboratory"/>
            <person name="Mondo S.J."/>
            <person name="Hensen N."/>
            <person name="Bonometti L."/>
            <person name="Westerberg I."/>
            <person name="Brannstrom I.O."/>
            <person name="Guillou S."/>
            <person name="Cros-Aarteil S."/>
            <person name="Calhoun S."/>
            <person name="Haridas S."/>
            <person name="Kuo A."/>
            <person name="Pangilinan J."/>
            <person name="Riley R."/>
            <person name="Labutti K."/>
            <person name="Andreopoulos B."/>
            <person name="Lipzen A."/>
            <person name="Chen C."/>
            <person name="Yanf M."/>
            <person name="Daum C."/>
            <person name="Ng V."/>
            <person name="Clum A."/>
            <person name="Steindorff A."/>
            <person name="Ohm R."/>
            <person name="Martin F."/>
            <person name="Silar P."/>
            <person name="Natvig D."/>
            <person name="Lalanne C."/>
            <person name="Gautier V."/>
            <person name="Ament-Velasquez S.L."/>
            <person name="Kruys A."/>
            <person name="Hutchinson M.I."/>
            <person name="Powell A.J."/>
            <person name="Barry K."/>
            <person name="Miller A.N."/>
            <person name="Grigoriev I.V."/>
            <person name="Debuchy R."/>
            <person name="Gladieux P."/>
            <person name="Thoren M.H."/>
            <person name="Johannesson H."/>
        </authorList>
    </citation>
    <scope>NUCLEOTIDE SEQUENCE</scope>
    <source>
        <strain evidence="13">PSN324</strain>
    </source>
</reference>
<feature type="transmembrane region" description="Helical" evidence="11">
    <location>
        <begin position="1087"/>
        <end position="1107"/>
    </location>
</feature>
<evidence type="ECO:0000256" key="4">
    <source>
        <dbReference type="ARBA" id="ARBA00022692"/>
    </source>
</evidence>
<feature type="domain" description="ABC transporter" evidence="12">
    <location>
        <begin position="476"/>
        <end position="708"/>
    </location>
</feature>
<evidence type="ECO:0000256" key="7">
    <source>
        <dbReference type="ARBA" id="ARBA00022840"/>
    </source>
</evidence>
<accession>A0AAV9HQN5</accession>
<dbReference type="CDD" id="cd03263">
    <property type="entry name" value="ABC_subfamily_A"/>
    <property type="match status" value="2"/>
</dbReference>
<feature type="transmembrane region" description="Helical" evidence="11">
    <location>
        <begin position="281"/>
        <end position="302"/>
    </location>
</feature>
<reference evidence="13" key="1">
    <citation type="journal article" date="2023" name="Mol. Phylogenet. Evol.">
        <title>Genome-scale phylogeny and comparative genomics of the fungal order Sordariales.</title>
        <authorList>
            <person name="Hensen N."/>
            <person name="Bonometti L."/>
            <person name="Westerberg I."/>
            <person name="Brannstrom I.O."/>
            <person name="Guillou S."/>
            <person name="Cros-Aarteil S."/>
            <person name="Calhoun S."/>
            <person name="Haridas S."/>
            <person name="Kuo A."/>
            <person name="Mondo S."/>
            <person name="Pangilinan J."/>
            <person name="Riley R."/>
            <person name="LaButti K."/>
            <person name="Andreopoulos B."/>
            <person name="Lipzen A."/>
            <person name="Chen C."/>
            <person name="Yan M."/>
            <person name="Daum C."/>
            <person name="Ng V."/>
            <person name="Clum A."/>
            <person name="Steindorff A."/>
            <person name="Ohm R.A."/>
            <person name="Martin F."/>
            <person name="Silar P."/>
            <person name="Natvig D.O."/>
            <person name="Lalanne C."/>
            <person name="Gautier V."/>
            <person name="Ament-Velasquez S.L."/>
            <person name="Kruys A."/>
            <person name="Hutchinson M.I."/>
            <person name="Powell A.J."/>
            <person name="Barry K."/>
            <person name="Miller A.N."/>
            <person name="Grigoriev I.V."/>
            <person name="Debuchy R."/>
            <person name="Gladieux P."/>
            <person name="Hiltunen Thoren M."/>
            <person name="Johannesson H."/>
        </authorList>
    </citation>
    <scope>NUCLEOTIDE SEQUENCE</scope>
    <source>
        <strain evidence="13">PSN324</strain>
    </source>
</reference>
<keyword evidence="14" id="KW-1185">Reference proteome</keyword>
<feature type="transmembrane region" description="Helical" evidence="11">
    <location>
        <begin position="1154"/>
        <end position="1179"/>
    </location>
</feature>
<feature type="transmembrane region" description="Helical" evidence="11">
    <location>
        <begin position="1012"/>
        <end position="1033"/>
    </location>
</feature>
<feature type="transmembrane region" description="Helical" evidence="11">
    <location>
        <begin position="308"/>
        <end position="333"/>
    </location>
</feature>
<dbReference type="PANTHER" id="PTHR19229:SF36">
    <property type="entry name" value="ATP-BINDING CASSETTE SUB-FAMILY A MEMBER 2"/>
    <property type="match status" value="1"/>
</dbReference>
<evidence type="ECO:0000313" key="14">
    <source>
        <dbReference type="Proteomes" id="UP001321749"/>
    </source>
</evidence>
<comment type="subcellular location">
    <subcellularLocation>
        <location evidence="1">Membrane</location>
        <topology evidence="1">Multi-pass membrane protein</topology>
    </subcellularLocation>
</comment>
<feature type="transmembrane region" description="Helical" evidence="11">
    <location>
        <begin position="32"/>
        <end position="53"/>
    </location>
</feature>
<comment type="caution">
    <text evidence="13">The sequence shown here is derived from an EMBL/GenBank/DDBJ whole genome shotgun (WGS) entry which is preliminary data.</text>
</comment>
<feature type="transmembrane region" description="Helical" evidence="11">
    <location>
        <begin position="340"/>
        <end position="358"/>
    </location>
</feature>
<feature type="transmembrane region" description="Helical" evidence="11">
    <location>
        <begin position="1199"/>
        <end position="1220"/>
    </location>
</feature>
<dbReference type="PANTHER" id="PTHR19229">
    <property type="entry name" value="ATP-BINDING CASSETTE TRANSPORTER SUBFAMILY A ABCA"/>
    <property type="match status" value="1"/>
</dbReference>
<dbReference type="InterPro" id="IPR026082">
    <property type="entry name" value="ABCA"/>
</dbReference>
<feature type="region of interest" description="Disordered" evidence="10">
    <location>
        <begin position="1541"/>
        <end position="1562"/>
    </location>
</feature>
<dbReference type="InterPro" id="IPR027417">
    <property type="entry name" value="P-loop_NTPase"/>
</dbReference>
<evidence type="ECO:0000256" key="8">
    <source>
        <dbReference type="ARBA" id="ARBA00022989"/>
    </source>
</evidence>
<dbReference type="SMART" id="SM00382">
    <property type="entry name" value="AAA"/>
    <property type="match status" value="2"/>
</dbReference>
<feature type="transmembrane region" description="Helical" evidence="11">
    <location>
        <begin position="364"/>
        <end position="382"/>
    </location>
</feature>
<evidence type="ECO:0000256" key="3">
    <source>
        <dbReference type="ARBA" id="ARBA00022448"/>
    </source>
</evidence>
<evidence type="ECO:0000256" key="11">
    <source>
        <dbReference type="SAM" id="Phobius"/>
    </source>
</evidence>
<keyword evidence="7" id="KW-0067">ATP-binding</keyword>
<evidence type="ECO:0000256" key="10">
    <source>
        <dbReference type="SAM" id="MobiDB-lite"/>
    </source>
</evidence>
<protein>
    <submittedName>
        <fullName evidence="13">ABC transporter</fullName>
    </submittedName>
</protein>
<dbReference type="Pfam" id="PF00005">
    <property type="entry name" value="ABC_tran"/>
    <property type="match status" value="2"/>
</dbReference>
<evidence type="ECO:0000256" key="9">
    <source>
        <dbReference type="ARBA" id="ARBA00023136"/>
    </source>
</evidence>
<feature type="domain" description="ABC transporter" evidence="12">
    <location>
        <begin position="1272"/>
        <end position="1491"/>
    </location>
</feature>
<feature type="transmembrane region" description="Helical" evidence="11">
    <location>
        <begin position="1119"/>
        <end position="1142"/>
    </location>
</feature>
<evidence type="ECO:0000256" key="6">
    <source>
        <dbReference type="ARBA" id="ARBA00022741"/>
    </source>
</evidence>
<keyword evidence="3" id="KW-0813">Transport</keyword>
<feature type="transmembrane region" description="Helical" evidence="11">
    <location>
        <begin position="427"/>
        <end position="447"/>
    </location>
</feature>
<dbReference type="Proteomes" id="UP001321749">
    <property type="component" value="Unassembled WGS sequence"/>
</dbReference>
<comment type="similarity">
    <text evidence="2">Belongs to the ABC transporter superfamily. ABCA family.</text>
</comment>
<dbReference type="EMBL" id="MU864994">
    <property type="protein sequence ID" value="KAK4461286.1"/>
    <property type="molecule type" value="Genomic_DNA"/>
</dbReference>
<organism evidence="13 14">
    <name type="scientific">Cladorrhinum samala</name>
    <dbReference type="NCBI Taxonomy" id="585594"/>
    <lineage>
        <taxon>Eukaryota</taxon>
        <taxon>Fungi</taxon>
        <taxon>Dikarya</taxon>
        <taxon>Ascomycota</taxon>
        <taxon>Pezizomycotina</taxon>
        <taxon>Sordariomycetes</taxon>
        <taxon>Sordariomycetidae</taxon>
        <taxon>Sordariales</taxon>
        <taxon>Podosporaceae</taxon>
        <taxon>Cladorrhinum</taxon>
    </lineage>
</organism>
<gene>
    <name evidence="13" type="ORF">QBC42DRAFT_270541</name>
</gene>
<dbReference type="Gene3D" id="3.40.50.300">
    <property type="entry name" value="P-loop containing nucleotide triphosphate hydrolases"/>
    <property type="match status" value="2"/>
</dbReference>
<dbReference type="InterPro" id="IPR013525">
    <property type="entry name" value="ABC2_TM"/>
</dbReference>
<feature type="transmembrane region" description="Helical" evidence="11">
    <location>
        <begin position="1054"/>
        <end position="1075"/>
    </location>
</feature>
<dbReference type="GO" id="GO:0140359">
    <property type="term" value="F:ABC-type transporter activity"/>
    <property type="evidence" value="ECO:0007669"/>
    <property type="project" value="InterPro"/>
</dbReference>
<evidence type="ECO:0000256" key="5">
    <source>
        <dbReference type="ARBA" id="ARBA00022737"/>
    </source>
</evidence>
<sequence>MPRMAFASSREFTRQVKALTKKNLVLLVTRHWLSTLLQAIIVPILILALTLNIRNFNPTPKRYGIGKPRPIRSLADAIPKGQQLILVQPDFVGDDVGPVLDRIAESLKNDPEKVLRFDNEVEARSRCTPNFRGVSNCYGIVTFHDSPETTVGTRDQTWNYTISFDPVRNSWESSNVQSNDNGVQIYHLPLQMAVDNAITGSQERPIEWMFSTSDQKEVEALQDAAFHRNVIIDYVIVFFISTLPGVYHAVGFVTGERSEGVSELIDAMGGGPAGRVLSNMLAMSAVQFPAWVVNGCLYWHLLFSESNAAIFIFWQILSGLAYLNASIFAAAFFKRRVISSVFVIVAFGCLGGGGALLINRHVDTARVIFLSLLFPQMNYVFVLSHMAKFAFLDWSVSMTASGIDMSMLPLEFIGEKFPGGPYRVAVWIFWIGLIIQILFYPVLAYFAEKCLHGINFKGRSVSADSSGNTDDGTVAIRATALTKVYKGSWYKKLFCFRSNKPFKALDGLDLVAQKNQVLCLLGVNGAGKSTTLDLLSGAQTPTSGSIVVNARHSQIGICPQKNILFDRLTVLEHVKFWSELKGGYEDDQALHDLIAACDLTKKTHSRSSTLSGGQKRKLQLACMFVGETTVCMMDEVTSGLDPISRRTIWNIILAERSKRSMVFTTHFLDEGEVLADHIVILSKGEIRCQGTSTELKVRLGGGYRVSLPRAASGHVDAAGTVHQDRIIYNTPDSKEAAKLIATLEAAGQKDVQVAGPTVEDVFLRVAEDDVAARAEVASSRSSEDAASSERKEELAVQLSSGQASTFVQQLRTLLMKRLRILPRYWVGAFLTLALPIACIPAISEFMPEKFTRPECSVAGAGSFVDGGYRDQLYIWNGEHSSNDFQFGPPSYNDSLHKVMSSFPIAKFSYPGGSQTYQYEMAFYGEDWIMKENYEAWAKAIENRPLGSWGYAGLWMGDEEHPPVIAYNSEGSASRAMAFLNIWSTTKSGIRIATAEVGNFNQLDGYGDNSWQYILYAAFIMSVYPCFFALYPAFERVSNVRALQMSNGVRPVPMWTAYFLFDLCFVLAVAVAYTATISVQFPQWFEPAYMFPVLLFHGITGILLSYIVSTWAQSQLSAFLWALGFNGVSFFGLGLAYTLPYFLSDALVVQRNTDIVSYVLDLIFPIGNVFRAMATGFNLYRLGCREGSPTQAAANSWWGYGFPITYLIIQIFVMTFILLWLDDDLTLLSFLASRFARNKTSTLITPQTTLPVEDPVERKTLLAVNSSPSPPLLKISHISKSFNSVPAVANVSLSLHEGEILALLGPNGAGKTTIVNMIRGQLRPDIGSIELHDPSSVIGVCPQFDALDLLTAKQHLEFYAAIKNIPKTQRSQNVEVLMDRVGLTPHANKLASKLSGGNKRKLSLAIALMGNPSVLVLDEPSSSMDAAAKRKMWKTLEDISPGRSLLLTTHSMEEADALATRAAILSGGKLLALGTTDSLRREYSDLICVQLVLRTAPHSDARQVQEVENWVRRKFGGGVKFEGRSVGGQVRFMVPADWADDRARDRDGAEEETGRNDNVTSKNNHHAVGGLIEILEGKKEDLGLQDYSIGAPTLERVFLSVVKDNYSEEDDDGNKKISWWRRMFGNARV</sequence>
<keyword evidence="9 11" id="KW-0472">Membrane</keyword>
<dbReference type="GO" id="GO:0016020">
    <property type="term" value="C:membrane"/>
    <property type="evidence" value="ECO:0007669"/>
    <property type="project" value="UniProtKB-SubCell"/>
</dbReference>
<evidence type="ECO:0000256" key="1">
    <source>
        <dbReference type="ARBA" id="ARBA00004141"/>
    </source>
</evidence>
<evidence type="ECO:0000256" key="2">
    <source>
        <dbReference type="ARBA" id="ARBA00008869"/>
    </source>
</evidence>
<feature type="compositionally biased region" description="Basic and acidic residues" evidence="10">
    <location>
        <begin position="1541"/>
        <end position="1554"/>
    </location>
</feature>
<dbReference type="SUPFAM" id="SSF52540">
    <property type="entry name" value="P-loop containing nucleoside triphosphate hydrolases"/>
    <property type="match status" value="2"/>
</dbReference>
<evidence type="ECO:0000313" key="13">
    <source>
        <dbReference type="EMBL" id="KAK4461286.1"/>
    </source>
</evidence>
<feature type="transmembrane region" description="Helical" evidence="11">
    <location>
        <begin position="824"/>
        <end position="843"/>
    </location>
</feature>
<dbReference type="GO" id="GO:0005524">
    <property type="term" value="F:ATP binding"/>
    <property type="evidence" value="ECO:0007669"/>
    <property type="project" value="UniProtKB-KW"/>
</dbReference>
<dbReference type="PROSITE" id="PS50893">
    <property type="entry name" value="ABC_TRANSPORTER_2"/>
    <property type="match status" value="2"/>
</dbReference>
<dbReference type="PROSITE" id="PS00211">
    <property type="entry name" value="ABC_TRANSPORTER_1"/>
    <property type="match status" value="2"/>
</dbReference>
<keyword evidence="6" id="KW-0547">Nucleotide-binding</keyword>
<evidence type="ECO:0000259" key="12">
    <source>
        <dbReference type="PROSITE" id="PS50893"/>
    </source>
</evidence>
<dbReference type="InterPro" id="IPR017871">
    <property type="entry name" value="ABC_transporter-like_CS"/>
</dbReference>
<keyword evidence="5" id="KW-0677">Repeat</keyword>
<dbReference type="GO" id="GO:0016887">
    <property type="term" value="F:ATP hydrolysis activity"/>
    <property type="evidence" value="ECO:0007669"/>
    <property type="project" value="InterPro"/>
</dbReference>
<name>A0AAV9HQN5_9PEZI</name>
<dbReference type="InterPro" id="IPR003593">
    <property type="entry name" value="AAA+_ATPase"/>
</dbReference>
<proteinExistence type="inferred from homology"/>
<dbReference type="InterPro" id="IPR003439">
    <property type="entry name" value="ABC_transporter-like_ATP-bd"/>
</dbReference>